<dbReference type="InterPro" id="IPR005950">
    <property type="entry name" value="ModA"/>
</dbReference>
<dbReference type="Proteomes" id="UP000265768">
    <property type="component" value="Unassembled WGS sequence"/>
</dbReference>
<keyword evidence="4" id="KW-0500">Molybdenum</keyword>
<evidence type="ECO:0000256" key="3">
    <source>
        <dbReference type="ARBA" id="ARBA00022729"/>
    </source>
</evidence>
<comment type="caution">
    <text evidence="5">The sequence shown here is derived from an EMBL/GenBank/DDBJ whole genome shotgun (WGS) entry which is preliminary data.</text>
</comment>
<dbReference type="Pfam" id="PF13531">
    <property type="entry name" value="SBP_bac_11"/>
    <property type="match status" value="1"/>
</dbReference>
<feature type="binding site" evidence="4">
    <location>
        <position position="67"/>
    </location>
    <ligand>
        <name>molybdate</name>
        <dbReference type="ChEBI" id="CHEBI:36264"/>
    </ligand>
</feature>
<dbReference type="AlphaFoldDB" id="A0A3A4B802"/>
<evidence type="ECO:0000256" key="4">
    <source>
        <dbReference type="PIRSR" id="PIRSR004846-1"/>
    </source>
</evidence>
<accession>A0A3A4B802</accession>
<evidence type="ECO:0000256" key="2">
    <source>
        <dbReference type="ARBA" id="ARBA00022723"/>
    </source>
</evidence>
<dbReference type="OrthoDB" id="9785015at2"/>
<gene>
    <name evidence="5" type="primary">modA</name>
    <name evidence="5" type="ORF">D5H75_08665</name>
</gene>
<dbReference type="NCBIfam" id="TIGR01256">
    <property type="entry name" value="modA"/>
    <property type="match status" value="1"/>
</dbReference>
<dbReference type="InterPro" id="IPR050682">
    <property type="entry name" value="ModA/WtpA"/>
</dbReference>
<evidence type="ECO:0000256" key="1">
    <source>
        <dbReference type="ARBA" id="ARBA00009175"/>
    </source>
</evidence>
<comment type="similarity">
    <text evidence="1">Belongs to the bacterial solute-binding protein ModA family.</text>
</comment>
<protein>
    <submittedName>
        <fullName evidence="5">Molybdate ABC transporter substrate-binding protein</fullName>
    </submittedName>
</protein>
<dbReference type="GO" id="GO:0015689">
    <property type="term" value="P:molybdate ion transport"/>
    <property type="evidence" value="ECO:0007669"/>
    <property type="project" value="InterPro"/>
</dbReference>
<dbReference type="SUPFAM" id="SSF53850">
    <property type="entry name" value="Periplasmic binding protein-like II"/>
    <property type="match status" value="1"/>
</dbReference>
<dbReference type="EMBL" id="QZEY01000002">
    <property type="protein sequence ID" value="RJL34687.1"/>
    <property type="molecule type" value="Genomic_DNA"/>
</dbReference>
<sequence length="243" mass="24570">MLAALVATAACGGAKGDGTPAGAGKTQGPRTLTVFAAASLTETFTELGREFETRNPGVKVRFNFAGSSTLVRQIEQGAAADVLATADRATMAGTGAGGRVFARNRLEIAVPPGNPGRVRALKDLAGRDVKVALCARKVPCGAAAAKALDAAGVEVTPVTLEQDVKGALTKVRLGEVDAALVYRTDVRAAKGAVTGIAFPEAAAAINEYPVRALRGTPDAAAFVDLVTSAKGREILAAAGFDAP</sequence>
<keyword evidence="2 4" id="KW-0479">Metal-binding</keyword>
<dbReference type="GO" id="GO:0030973">
    <property type="term" value="F:molybdate ion binding"/>
    <property type="evidence" value="ECO:0007669"/>
    <property type="project" value="TreeGrafter"/>
</dbReference>
<evidence type="ECO:0000313" key="6">
    <source>
        <dbReference type="Proteomes" id="UP000265768"/>
    </source>
</evidence>
<feature type="binding site" evidence="4">
    <location>
        <position position="39"/>
    </location>
    <ligand>
        <name>molybdate</name>
        <dbReference type="ChEBI" id="CHEBI:36264"/>
    </ligand>
</feature>
<dbReference type="GO" id="GO:0046872">
    <property type="term" value="F:metal ion binding"/>
    <property type="evidence" value="ECO:0007669"/>
    <property type="project" value="UniProtKB-KW"/>
</dbReference>
<dbReference type="PANTHER" id="PTHR30632">
    <property type="entry name" value="MOLYBDATE-BINDING PERIPLASMIC PROTEIN"/>
    <property type="match status" value="1"/>
</dbReference>
<dbReference type="PIRSF" id="PIRSF004846">
    <property type="entry name" value="ModA"/>
    <property type="match status" value="1"/>
</dbReference>
<keyword evidence="6" id="KW-1185">Reference proteome</keyword>
<keyword evidence="3" id="KW-0732">Signal</keyword>
<reference evidence="5 6" key="1">
    <citation type="submission" date="2018-09" db="EMBL/GenBank/DDBJ databases">
        <title>YIM 75507 draft genome.</title>
        <authorList>
            <person name="Tang S."/>
            <person name="Feng Y."/>
        </authorList>
    </citation>
    <scope>NUCLEOTIDE SEQUENCE [LARGE SCALE GENOMIC DNA]</scope>
    <source>
        <strain evidence="5 6">YIM 75507</strain>
    </source>
</reference>
<dbReference type="Gene3D" id="3.40.190.10">
    <property type="entry name" value="Periplasmic binding protein-like II"/>
    <property type="match status" value="2"/>
</dbReference>
<proteinExistence type="inferred from homology"/>
<name>A0A3A4B802_9ACTN</name>
<dbReference type="PANTHER" id="PTHR30632:SF0">
    <property type="entry name" value="SULFATE-BINDING PROTEIN"/>
    <property type="match status" value="1"/>
</dbReference>
<feature type="binding site" evidence="4">
    <location>
        <position position="164"/>
    </location>
    <ligand>
        <name>molybdate</name>
        <dbReference type="ChEBI" id="CHEBI:36264"/>
    </ligand>
</feature>
<evidence type="ECO:0000313" key="5">
    <source>
        <dbReference type="EMBL" id="RJL34687.1"/>
    </source>
</evidence>
<feature type="binding site" evidence="4">
    <location>
        <position position="182"/>
    </location>
    <ligand>
        <name>molybdate</name>
        <dbReference type="ChEBI" id="CHEBI:36264"/>
    </ligand>
</feature>
<organism evidence="5 6">
    <name type="scientific">Bailinhaonella thermotolerans</name>
    <dbReference type="NCBI Taxonomy" id="1070861"/>
    <lineage>
        <taxon>Bacteria</taxon>
        <taxon>Bacillati</taxon>
        <taxon>Actinomycetota</taxon>
        <taxon>Actinomycetes</taxon>
        <taxon>Streptosporangiales</taxon>
        <taxon>Streptosporangiaceae</taxon>
        <taxon>Bailinhaonella</taxon>
    </lineage>
</organism>